<comment type="function">
    <text evidence="6 7">Catalyzes the conversion of GDP-D-mannose to GDP-4-dehydro-6-deoxy-D-mannose.</text>
</comment>
<dbReference type="GO" id="GO:0042351">
    <property type="term" value="P:'de novo' GDP-L-fucose biosynthetic process"/>
    <property type="evidence" value="ECO:0007669"/>
    <property type="project" value="TreeGrafter"/>
</dbReference>
<comment type="similarity">
    <text evidence="3 7">Belongs to the NAD(P)-dependent epimerase/dehydratase family. GDP-mannose 4,6-dehydratase subfamily.</text>
</comment>
<dbReference type="eggNOG" id="COG1089">
    <property type="taxonomic scope" value="Bacteria"/>
</dbReference>
<dbReference type="Gene3D" id="3.40.50.720">
    <property type="entry name" value="NAD(P)-binding Rossmann-like Domain"/>
    <property type="match status" value="1"/>
</dbReference>
<dbReference type="HOGENOM" id="CLU_007383_14_0_12"/>
<evidence type="ECO:0000259" key="8">
    <source>
        <dbReference type="Pfam" id="PF16363"/>
    </source>
</evidence>
<keyword evidence="7" id="KW-0521">NADP</keyword>
<dbReference type="EMBL" id="CP002874">
    <property type="protein sequence ID" value="AEM22372.1"/>
    <property type="molecule type" value="Genomic_DNA"/>
</dbReference>
<evidence type="ECO:0000256" key="1">
    <source>
        <dbReference type="ARBA" id="ARBA00000188"/>
    </source>
</evidence>
<dbReference type="InterPro" id="IPR006368">
    <property type="entry name" value="GDP_Man_deHydtase"/>
</dbReference>
<dbReference type="CDD" id="cd05260">
    <property type="entry name" value="GDP_MD_SDR_e"/>
    <property type="match status" value="1"/>
</dbReference>
<evidence type="ECO:0000256" key="5">
    <source>
        <dbReference type="ARBA" id="ARBA00023239"/>
    </source>
</evidence>
<comment type="caution">
    <text evidence="7">Lacks conserved residue(s) required for the propagation of feature annotation.</text>
</comment>
<dbReference type="GO" id="GO:0008446">
    <property type="term" value="F:GDP-mannose 4,6-dehydratase activity"/>
    <property type="evidence" value="ECO:0007669"/>
    <property type="project" value="UniProtKB-UniRule"/>
</dbReference>
<dbReference type="PANTHER" id="PTHR43715">
    <property type="entry name" value="GDP-MANNOSE 4,6-DEHYDRATASE"/>
    <property type="match status" value="1"/>
</dbReference>
<reference evidence="9 10" key="1">
    <citation type="journal article" date="2011" name="BMC Genomics">
        <title>Complete genome sequence of Brachyspira intermedia reveals unique genomic features in Brachyspira species and phage-mediated horizontal gene transfer.</title>
        <authorList>
            <person name="Hafstrom T."/>
            <person name="Jansson D.S."/>
            <person name="Segerman B."/>
        </authorList>
    </citation>
    <scope>NUCLEOTIDE SEQUENCE [LARGE SCALE GENOMIC DNA]</scope>
    <source>
        <strain evidence="10">ATCC 51140 / PWS/A</strain>
    </source>
</reference>
<dbReference type="SUPFAM" id="SSF51735">
    <property type="entry name" value="NAD(P)-binding Rossmann-fold domains"/>
    <property type="match status" value="1"/>
</dbReference>
<dbReference type="Pfam" id="PF16363">
    <property type="entry name" value="GDP_Man_Dehyd"/>
    <property type="match status" value="1"/>
</dbReference>
<gene>
    <name evidence="7 9" type="primary">gmd</name>
    <name evidence="9" type="ordered locus">Bint_1756</name>
</gene>
<dbReference type="AlphaFoldDB" id="G0EJ97"/>
<dbReference type="KEGG" id="bip:Bint_1756"/>
<dbReference type="PANTHER" id="PTHR43715:SF1">
    <property type="entry name" value="GDP-MANNOSE 4,6 DEHYDRATASE"/>
    <property type="match status" value="1"/>
</dbReference>
<dbReference type="GeneID" id="44970278"/>
<protein>
    <recommendedName>
        <fullName evidence="4 7">GDP-mannose 4,6-dehydratase</fullName>
        <ecNumber evidence="4 7">4.2.1.47</ecNumber>
    </recommendedName>
    <alternativeName>
        <fullName evidence="7">GDP-D-mannose dehydratase</fullName>
    </alternativeName>
</protein>
<evidence type="ECO:0000313" key="10">
    <source>
        <dbReference type="Proteomes" id="UP000008522"/>
    </source>
</evidence>
<evidence type="ECO:0000256" key="3">
    <source>
        <dbReference type="ARBA" id="ARBA00009263"/>
    </source>
</evidence>
<dbReference type="PATRIC" id="fig|1045858.4.peg.1758"/>
<evidence type="ECO:0000256" key="6">
    <source>
        <dbReference type="ARBA" id="ARBA00059383"/>
    </source>
</evidence>
<dbReference type="RefSeq" id="WP_014488195.1">
    <property type="nucleotide sequence ID" value="NC_017243.1"/>
</dbReference>
<sequence length="333" mass="38564">MKKALITGITGQDGSYLTELLLEKGYEVHGIIRRSSSFNTERIDHLYSDPHINDVRMFLHYGDLSDSSNLSRILEKIQPDEIYNLAAQSHVRVSFDMPEYTADVTGLGTIRLLDAIKETQIKTRFYQASTSELYGKVVETPQTEKTPFYPRSPYACAKVYSYWITVNYRESYDMYACNGILFNHESPRRGETFVTKKITHAIARILNKEQDKLYLGNLDSKRDWGYAKDYVEAMWLMLQQEKADDYVIATGETHSVREFLDEAFGLVGLDWKKYVEIDPRYYRPTEVDLLLGDPTKAKEKLGWQPKTTFKELVKIMLDYDLKSVGLSLDKFKN</sequence>
<organism evidence="9 10">
    <name type="scientific">Brachyspira intermedia (strain ATCC 51140 / PWS/A)</name>
    <name type="common">Serpulina intermedia</name>
    <dbReference type="NCBI Taxonomy" id="1045858"/>
    <lineage>
        <taxon>Bacteria</taxon>
        <taxon>Pseudomonadati</taxon>
        <taxon>Spirochaetota</taxon>
        <taxon>Spirochaetia</taxon>
        <taxon>Brachyspirales</taxon>
        <taxon>Brachyspiraceae</taxon>
        <taxon>Brachyspira</taxon>
    </lineage>
</organism>
<evidence type="ECO:0000256" key="7">
    <source>
        <dbReference type="HAMAP-Rule" id="MF_00955"/>
    </source>
</evidence>
<dbReference type="InterPro" id="IPR036291">
    <property type="entry name" value="NAD(P)-bd_dom_sf"/>
</dbReference>
<evidence type="ECO:0000256" key="2">
    <source>
        <dbReference type="ARBA" id="ARBA00001937"/>
    </source>
</evidence>
<evidence type="ECO:0000256" key="4">
    <source>
        <dbReference type="ARBA" id="ARBA00011989"/>
    </source>
</evidence>
<dbReference type="Gene3D" id="3.90.25.10">
    <property type="entry name" value="UDP-galactose 4-epimerase, domain 1"/>
    <property type="match status" value="1"/>
</dbReference>
<evidence type="ECO:0000313" key="9">
    <source>
        <dbReference type="EMBL" id="AEM22372.1"/>
    </source>
</evidence>
<proteinExistence type="inferred from homology"/>
<dbReference type="EC" id="4.2.1.47" evidence="4 7"/>
<dbReference type="HAMAP" id="MF_00955">
    <property type="entry name" value="GDP_Man_dehydratase"/>
    <property type="match status" value="1"/>
</dbReference>
<comment type="catalytic activity">
    <reaction evidence="1 7">
        <text>GDP-alpha-D-mannose = GDP-4-dehydro-alpha-D-rhamnose + H2O</text>
        <dbReference type="Rhea" id="RHEA:23820"/>
        <dbReference type="ChEBI" id="CHEBI:15377"/>
        <dbReference type="ChEBI" id="CHEBI:57527"/>
        <dbReference type="ChEBI" id="CHEBI:57964"/>
        <dbReference type="EC" id="4.2.1.47"/>
    </reaction>
</comment>
<dbReference type="OrthoDB" id="9779041at2"/>
<keyword evidence="5 7" id="KW-0456">Lyase</keyword>
<comment type="cofactor">
    <cofactor evidence="2 7">
        <name>NADP(+)</name>
        <dbReference type="ChEBI" id="CHEBI:58349"/>
    </cofactor>
</comment>
<dbReference type="FunFam" id="3.40.50.720:FF:000924">
    <property type="entry name" value="GDP-mannose 4,6 dehydratase"/>
    <property type="match status" value="1"/>
</dbReference>
<keyword evidence="10" id="KW-1185">Reference proteome</keyword>
<dbReference type="GO" id="GO:0070401">
    <property type="term" value="F:NADP+ binding"/>
    <property type="evidence" value="ECO:0007669"/>
    <property type="project" value="UniProtKB-UniRule"/>
</dbReference>
<dbReference type="InterPro" id="IPR016040">
    <property type="entry name" value="NAD(P)-bd_dom"/>
</dbReference>
<dbReference type="Proteomes" id="UP000008522">
    <property type="component" value="Chromosome"/>
</dbReference>
<accession>G0EJ97</accession>
<name>G0EJ97_BRAIP</name>
<dbReference type="NCBIfam" id="TIGR01472">
    <property type="entry name" value="gmd"/>
    <property type="match status" value="1"/>
</dbReference>
<feature type="domain" description="NAD(P)-binding" evidence="8">
    <location>
        <begin position="5"/>
        <end position="316"/>
    </location>
</feature>